<name>A0A1Y1S7S1_9MICR</name>
<dbReference type="EMBL" id="LWDP01000018">
    <property type="protein sequence ID" value="ORD94493.1"/>
    <property type="molecule type" value="Genomic_DNA"/>
</dbReference>
<comment type="caution">
    <text evidence="1">The sequence shown here is derived from an EMBL/GenBank/DDBJ whole genome shotgun (WGS) entry which is preliminary data.</text>
</comment>
<dbReference type="Proteomes" id="UP000192639">
    <property type="component" value="Unassembled WGS sequence"/>
</dbReference>
<reference evidence="1 2" key="1">
    <citation type="journal article" date="2017" name="Environ. Microbiol.">
        <title>Decay of the glycolytic pathway and adaptation to intranuclear parasitism within Enterocytozoonidae microsporidia.</title>
        <authorList>
            <person name="Wiredu Boakye D."/>
            <person name="Jaroenlak P."/>
            <person name="Prachumwat A."/>
            <person name="Williams T.A."/>
            <person name="Bateman K.S."/>
            <person name="Itsathitphaisarn O."/>
            <person name="Sritunyalucksana K."/>
            <person name="Paszkiewicz K.H."/>
            <person name="Moore K.A."/>
            <person name="Stentiford G.D."/>
            <person name="Williams B.A."/>
        </authorList>
    </citation>
    <scope>NUCLEOTIDE SEQUENCE [LARGE SCALE GENOMIC DNA]</scope>
    <source>
        <strain evidence="1 2">GB1</strain>
    </source>
</reference>
<dbReference type="VEuPathDB" id="MicrosporidiaDB:ECANGB1_641"/>
<dbReference type="AlphaFoldDB" id="A0A1Y1S7S1"/>
<evidence type="ECO:0000313" key="1">
    <source>
        <dbReference type="EMBL" id="ORD94493.1"/>
    </source>
</evidence>
<protein>
    <submittedName>
        <fullName evidence="1">Uncharacterized protein</fullName>
    </submittedName>
</protein>
<keyword evidence="2" id="KW-1185">Reference proteome</keyword>
<evidence type="ECO:0000313" key="2">
    <source>
        <dbReference type="Proteomes" id="UP000192639"/>
    </source>
</evidence>
<accession>A0A1Y1S7S1</accession>
<gene>
    <name evidence="1" type="ORF">ECANGB1_641</name>
</gene>
<sequence length="64" mass="7551">MAKRTEQHEIACYTPCQYQISVYIACLSPKKMLLVTKYDYQVYSTELEIIENKNNSCVRVDARR</sequence>
<proteinExistence type="predicted"/>
<organism evidence="1 2">
    <name type="scientific">Enterospora canceri</name>
    <dbReference type="NCBI Taxonomy" id="1081671"/>
    <lineage>
        <taxon>Eukaryota</taxon>
        <taxon>Fungi</taxon>
        <taxon>Fungi incertae sedis</taxon>
        <taxon>Microsporidia</taxon>
        <taxon>Enterocytozoonidae</taxon>
        <taxon>Enterospora</taxon>
    </lineage>
</organism>